<feature type="compositionally biased region" description="Basic and acidic residues" evidence="2">
    <location>
        <begin position="255"/>
        <end position="267"/>
    </location>
</feature>
<accession>A0A1T4W152</accession>
<gene>
    <name evidence="3" type="ORF">SAMN02745702_01392</name>
</gene>
<dbReference type="InterPro" id="IPR019734">
    <property type="entry name" value="TPR_rpt"/>
</dbReference>
<dbReference type="Proteomes" id="UP000189733">
    <property type="component" value="Unassembled WGS sequence"/>
</dbReference>
<evidence type="ECO:0000256" key="2">
    <source>
        <dbReference type="SAM" id="MobiDB-lite"/>
    </source>
</evidence>
<feature type="repeat" description="TPR" evidence="1">
    <location>
        <begin position="18"/>
        <end position="51"/>
    </location>
</feature>
<dbReference type="RefSeq" id="WP_078684687.1">
    <property type="nucleotide sequence ID" value="NZ_FUYA01000004.1"/>
</dbReference>
<dbReference type="Gene3D" id="1.25.40.10">
    <property type="entry name" value="Tetratricopeptide repeat domain"/>
    <property type="match status" value="1"/>
</dbReference>
<proteinExistence type="predicted"/>
<evidence type="ECO:0000256" key="1">
    <source>
        <dbReference type="PROSITE-ProRule" id="PRU00339"/>
    </source>
</evidence>
<dbReference type="PROSITE" id="PS50005">
    <property type="entry name" value="TPR"/>
    <property type="match status" value="1"/>
</dbReference>
<feature type="region of interest" description="Disordered" evidence="2">
    <location>
        <begin position="255"/>
        <end position="276"/>
    </location>
</feature>
<dbReference type="InterPro" id="IPR011990">
    <property type="entry name" value="TPR-like_helical_dom_sf"/>
</dbReference>
<evidence type="ECO:0000313" key="4">
    <source>
        <dbReference type="Proteomes" id="UP000189733"/>
    </source>
</evidence>
<sequence>MQAKIKWFQEVLELDPASRVFLPLAELYKQNGQLEEAAKTLRSGLEKNPNTFEARMLLVDVLAQLGLHDEAQQEVCAVTNILSRYPSFWTVWAQGCASEQQDVALALQYIAARLSGVDMSWQRVLEQGLSSLLGAPQAQVAPSYKEPETVTPKKVGAADLIQDAAAAMAELESQSSETVPSFAPAESAPVEERGDDGAFVEEAPLTTRTRTMAELLLQQDDYRGALEIFRELYEAAPQGSAEADELAVQIEAIETKHGKTPPKKETEPEPDMPVVPEIEDVPEGAEMPGKQQLVSTLEALADRLEARAEK</sequence>
<protein>
    <submittedName>
        <fullName evidence="3">Tetratricopeptide repeat-containing protein</fullName>
    </submittedName>
</protein>
<dbReference type="OrthoDB" id="5471982at2"/>
<reference evidence="3 4" key="1">
    <citation type="submission" date="2017-02" db="EMBL/GenBank/DDBJ databases">
        <authorList>
            <person name="Peterson S.W."/>
        </authorList>
    </citation>
    <scope>NUCLEOTIDE SEQUENCE [LARGE SCALE GENOMIC DNA]</scope>
    <source>
        <strain evidence="3 4">DSM 18034</strain>
    </source>
</reference>
<dbReference type="STRING" id="1121442.SAMN02745702_01392"/>
<organism evidence="3 4">
    <name type="scientific">Desulfobaculum bizertense DSM 18034</name>
    <dbReference type="NCBI Taxonomy" id="1121442"/>
    <lineage>
        <taxon>Bacteria</taxon>
        <taxon>Pseudomonadati</taxon>
        <taxon>Thermodesulfobacteriota</taxon>
        <taxon>Desulfovibrionia</taxon>
        <taxon>Desulfovibrionales</taxon>
        <taxon>Desulfovibrionaceae</taxon>
        <taxon>Desulfobaculum</taxon>
    </lineage>
</organism>
<keyword evidence="4" id="KW-1185">Reference proteome</keyword>
<evidence type="ECO:0000313" key="3">
    <source>
        <dbReference type="EMBL" id="SKA71014.1"/>
    </source>
</evidence>
<name>A0A1T4W152_9BACT</name>
<dbReference type="AlphaFoldDB" id="A0A1T4W152"/>
<dbReference type="EMBL" id="FUYA01000004">
    <property type="protein sequence ID" value="SKA71014.1"/>
    <property type="molecule type" value="Genomic_DNA"/>
</dbReference>
<dbReference type="Pfam" id="PF13428">
    <property type="entry name" value="TPR_14"/>
    <property type="match status" value="1"/>
</dbReference>
<dbReference type="SUPFAM" id="SSF48452">
    <property type="entry name" value="TPR-like"/>
    <property type="match status" value="1"/>
</dbReference>
<keyword evidence="1" id="KW-0802">TPR repeat</keyword>